<comment type="catalytic activity">
    <reaction evidence="1">
        <text>Random endo-hydrolysis of N-acetyl-beta-D-glucosaminide (1-&gt;4)-beta-linkages in chitin and chitodextrins.</text>
        <dbReference type="EC" id="3.2.1.14"/>
    </reaction>
</comment>
<keyword evidence="4 9" id="KW-0732">Signal</keyword>
<accession>A0ABW5N6Z0</accession>
<feature type="signal peptide" evidence="9">
    <location>
        <begin position="1"/>
        <end position="35"/>
    </location>
</feature>
<dbReference type="InterPro" id="IPR001579">
    <property type="entry name" value="Glyco_hydro_18_chit_AS"/>
</dbReference>
<comment type="similarity">
    <text evidence="2">Belongs to the glycosyl hydrolase 18 family. Chitinase class II subfamily.</text>
</comment>
<dbReference type="Pfam" id="PF17957">
    <property type="entry name" value="Big_7"/>
    <property type="match status" value="4"/>
</dbReference>
<gene>
    <name evidence="11" type="ORF">ACFSTE_11150</name>
</gene>
<dbReference type="Proteomes" id="UP001597459">
    <property type="component" value="Unassembled WGS sequence"/>
</dbReference>
<evidence type="ECO:0000256" key="4">
    <source>
        <dbReference type="ARBA" id="ARBA00022729"/>
    </source>
</evidence>
<keyword evidence="6" id="KW-0119">Carbohydrate metabolism</keyword>
<evidence type="ECO:0000256" key="3">
    <source>
        <dbReference type="ARBA" id="ARBA00012729"/>
    </source>
</evidence>
<dbReference type="SUPFAM" id="SSF49299">
    <property type="entry name" value="PKD domain"/>
    <property type="match status" value="1"/>
</dbReference>
<evidence type="ECO:0000256" key="8">
    <source>
        <dbReference type="RuleBase" id="RU000489"/>
    </source>
</evidence>
<dbReference type="Pfam" id="PF18962">
    <property type="entry name" value="Por_Secre_tail"/>
    <property type="match status" value="1"/>
</dbReference>
<dbReference type="Pfam" id="PF00704">
    <property type="entry name" value="Glyco_hydro_18"/>
    <property type="match status" value="1"/>
</dbReference>
<dbReference type="InterPro" id="IPR003610">
    <property type="entry name" value="CBM5/12"/>
</dbReference>
<dbReference type="RefSeq" id="WP_378256871.1">
    <property type="nucleotide sequence ID" value="NZ_JBHSJV010000001.1"/>
</dbReference>
<dbReference type="Gene3D" id="2.60.40.10">
    <property type="entry name" value="Immunoglobulins"/>
    <property type="match status" value="4"/>
</dbReference>
<dbReference type="Gene3D" id="3.10.50.10">
    <property type="match status" value="1"/>
</dbReference>
<evidence type="ECO:0000256" key="5">
    <source>
        <dbReference type="ARBA" id="ARBA00022801"/>
    </source>
</evidence>
<protein>
    <recommendedName>
        <fullName evidence="3">chitinase</fullName>
        <ecNumber evidence="3">3.2.1.14</ecNumber>
    </recommendedName>
</protein>
<keyword evidence="12" id="KW-1185">Reference proteome</keyword>
<dbReference type="InterPro" id="IPR001223">
    <property type="entry name" value="Glyco_hydro18_cat"/>
</dbReference>
<feature type="domain" description="GH18" evidence="10">
    <location>
        <begin position="50"/>
        <end position="520"/>
    </location>
</feature>
<dbReference type="PANTHER" id="PTHR11177:SF317">
    <property type="entry name" value="CHITINASE 12-RELATED"/>
    <property type="match status" value="1"/>
</dbReference>
<dbReference type="SUPFAM" id="SSF54556">
    <property type="entry name" value="Chitinase insertion domain"/>
    <property type="match status" value="1"/>
</dbReference>
<dbReference type="InterPro" id="IPR035986">
    <property type="entry name" value="PKD_dom_sf"/>
</dbReference>
<keyword evidence="5 8" id="KW-0378">Hydrolase</keyword>
<dbReference type="PROSITE" id="PS51910">
    <property type="entry name" value="GH18_2"/>
    <property type="match status" value="1"/>
</dbReference>
<evidence type="ECO:0000256" key="7">
    <source>
        <dbReference type="ARBA" id="ARBA00023295"/>
    </source>
</evidence>
<dbReference type="EMBL" id="JBHULX010000021">
    <property type="protein sequence ID" value="MFD2591382.1"/>
    <property type="molecule type" value="Genomic_DNA"/>
</dbReference>
<evidence type="ECO:0000256" key="1">
    <source>
        <dbReference type="ARBA" id="ARBA00000822"/>
    </source>
</evidence>
<evidence type="ECO:0000259" key="10">
    <source>
        <dbReference type="PROSITE" id="PS51910"/>
    </source>
</evidence>
<evidence type="ECO:0000313" key="12">
    <source>
        <dbReference type="Proteomes" id="UP001597459"/>
    </source>
</evidence>
<evidence type="ECO:0000256" key="6">
    <source>
        <dbReference type="ARBA" id="ARBA00023024"/>
    </source>
</evidence>
<dbReference type="PROSITE" id="PS01095">
    <property type="entry name" value="GH18_1"/>
    <property type="match status" value="1"/>
</dbReference>
<evidence type="ECO:0000256" key="2">
    <source>
        <dbReference type="ARBA" id="ARBA00009121"/>
    </source>
</evidence>
<dbReference type="InterPro" id="IPR050314">
    <property type="entry name" value="Glycosyl_Hydrlase_18"/>
</dbReference>
<keyword evidence="6" id="KW-0146">Chitin degradation</keyword>
<keyword evidence="7 8" id="KW-0326">Glycosidase</keyword>
<organism evidence="11 12">
    <name type="scientific">Aquimarina hainanensis</name>
    <dbReference type="NCBI Taxonomy" id="1578017"/>
    <lineage>
        <taxon>Bacteria</taxon>
        <taxon>Pseudomonadati</taxon>
        <taxon>Bacteroidota</taxon>
        <taxon>Flavobacteriia</taxon>
        <taxon>Flavobacteriales</taxon>
        <taxon>Flavobacteriaceae</taxon>
        <taxon>Aquimarina</taxon>
    </lineage>
</organism>
<comment type="caution">
    <text evidence="11">The sequence shown here is derived from an EMBL/GenBank/DDBJ whole genome shotgun (WGS) entry which is preliminary data.</text>
</comment>
<dbReference type="SUPFAM" id="SSF51445">
    <property type="entry name" value="(Trans)glycosidases"/>
    <property type="match status" value="1"/>
</dbReference>
<dbReference type="SMART" id="SM00636">
    <property type="entry name" value="Glyco_18"/>
    <property type="match status" value="1"/>
</dbReference>
<dbReference type="SMART" id="SM00495">
    <property type="entry name" value="ChtBD3"/>
    <property type="match status" value="2"/>
</dbReference>
<dbReference type="SMART" id="SM00089">
    <property type="entry name" value="PKD"/>
    <property type="match status" value="4"/>
</dbReference>
<sequence>MKKTKLKSNFWRIRTMSLKITAFLFFLCLSGLTYAQVNTGGSATTANHQKQVIGYITNWDAWKNSKAGVPSAGALTHLNIDYSKYTILNFSFFGVARDGSLHSGDHRNKKIYQQGVSQEPKDLFYTDLYSSWDLHILFGELEYVNYVNADIKRRAEAQGFQVEVGSSRWTHPTWGLSGGLPLPLKKENGVAGLLDMAHQKGVKVMASIGGWSMCKHFPEMAADPVKKAKFIDDCKRLIAIGFDGIDLDWEYPGPYPGMNFTGTDADFANFESLVKDIRAAIGPDKLITSAMSADPRKLDGFNWANLVRDMDYFNMMTYDFNGGWSNIAGHNAPVYPYTGAEVPFFNWQSTLQKLQEHGVPSNKICFGAPFYGRGVITDGPADLNVKTVKRSENIQPDGPIETAADYTNWPKEVYDGTPNHFFIKQKALGANSGWTRKWDDEAKVPYLVKGNFFLSYDDEESVGIKAQFINDNNLGGVIVWTVYGDLEISGTATSFGRKLKRWSNVKSPLINKMNEVFANGGGGGNRPPVVDITAPADNTTVAPGTTITIKANASDPDGTVTKVEFYNGTMKLGEDTTAPYEYAWQNVPLGNYTLTAKATDNENATKNSLPVSITVSDGTPNEPPTVSITSPANNATFDAGASIEVTALAADIDGSIAKVEFFSNGTKLGESTASPHSYTITNAAVGTYSLTAKATDDKGAMATSEAVAITVKTVGGGDCANIPQYVAGTSYTKNQEVKNASQKFKCDVPGWCSSNAAWAYEPGKGAYWQQAWTKVGDCGGSNNSSPITSITSPANNSTFQAGTAITIQATASDSDGTVTKVAFYSGNTKLGEDTTAPYEYVWQNAAAGSYSLTVKATDNEGGTGMSSAVSITVEGGGSNTPPTAKIMSPANGATFDQGAPIVVDVTAKDSDGTIAKVEFFSNGTKIGESTTAPYTTTITNAAAGTYTLTATATDDKGASGSSQSVEIIVKVVGGGGCPNIPQYVAGTSYIRNEEVKNAGQKFKCNIPGWCSSSAAWAYAPGEGAYWQQAWTKTGTCTSRIFLDNSEISVFPNPVVGETIQVTMKSEQKYADFKLEIFNANGIKVLDFKNTVVEKGSNTKTFNISTLQEGLYFFTITKGKEKVRGKIVKR</sequence>
<feature type="chain" id="PRO_5047502729" description="chitinase" evidence="9">
    <location>
        <begin position="36"/>
        <end position="1129"/>
    </location>
</feature>
<dbReference type="InterPro" id="IPR022409">
    <property type="entry name" value="PKD/Chitinase_dom"/>
</dbReference>
<dbReference type="InterPro" id="IPR026444">
    <property type="entry name" value="Secre_tail"/>
</dbReference>
<dbReference type="InterPro" id="IPR011583">
    <property type="entry name" value="Chitinase_II/V-like_cat"/>
</dbReference>
<dbReference type="Gene3D" id="3.20.20.80">
    <property type="entry name" value="Glycosidases"/>
    <property type="match status" value="1"/>
</dbReference>
<evidence type="ECO:0000256" key="9">
    <source>
        <dbReference type="SAM" id="SignalP"/>
    </source>
</evidence>
<evidence type="ECO:0000313" key="11">
    <source>
        <dbReference type="EMBL" id="MFD2591382.1"/>
    </source>
</evidence>
<dbReference type="PANTHER" id="PTHR11177">
    <property type="entry name" value="CHITINASE"/>
    <property type="match status" value="1"/>
</dbReference>
<keyword evidence="6" id="KW-0624">Polysaccharide degradation</keyword>
<dbReference type="InterPro" id="IPR013783">
    <property type="entry name" value="Ig-like_fold"/>
</dbReference>
<proteinExistence type="inferred from homology"/>
<dbReference type="EC" id="3.2.1.14" evidence="3"/>
<dbReference type="InterPro" id="IPR029070">
    <property type="entry name" value="Chitinase_insertion_sf"/>
</dbReference>
<reference evidence="12" key="1">
    <citation type="journal article" date="2019" name="Int. J. Syst. Evol. Microbiol.">
        <title>The Global Catalogue of Microorganisms (GCM) 10K type strain sequencing project: providing services to taxonomists for standard genome sequencing and annotation.</title>
        <authorList>
            <consortium name="The Broad Institute Genomics Platform"/>
            <consortium name="The Broad Institute Genome Sequencing Center for Infectious Disease"/>
            <person name="Wu L."/>
            <person name="Ma J."/>
        </authorList>
    </citation>
    <scope>NUCLEOTIDE SEQUENCE [LARGE SCALE GENOMIC DNA]</scope>
    <source>
        <strain evidence="12">KCTC 42423</strain>
    </source>
</reference>
<name>A0ABW5N6Z0_9FLAO</name>
<dbReference type="NCBIfam" id="TIGR04183">
    <property type="entry name" value="Por_Secre_tail"/>
    <property type="match status" value="1"/>
</dbReference>
<dbReference type="InterPro" id="IPR017853">
    <property type="entry name" value="GH"/>
</dbReference>